<evidence type="ECO:0000313" key="6">
    <source>
        <dbReference type="EMBL" id="KHE42920.1"/>
    </source>
</evidence>
<keyword evidence="5" id="KW-0560">Oxidoreductase</keyword>
<feature type="binding site" evidence="5">
    <location>
        <position position="79"/>
    </location>
    <ligand>
        <name>(2E)-4-hydroxy-3-methylbut-2-enyl diphosphate</name>
        <dbReference type="ChEBI" id="CHEBI:128753"/>
    </ligand>
</feature>
<comment type="caution">
    <text evidence="6">The sequence shown here is derived from an EMBL/GenBank/DDBJ whole genome shotgun (WGS) entry which is preliminary data.</text>
</comment>
<feature type="binding site" evidence="5">
    <location>
        <position position="79"/>
    </location>
    <ligand>
        <name>dimethylallyl diphosphate</name>
        <dbReference type="ChEBI" id="CHEBI:57623"/>
    </ligand>
</feature>
<dbReference type="NCBIfam" id="NF002187">
    <property type="entry name" value="PRK01045.1-1"/>
    <property type="match status" value="1"/>
</dbReference>
<feature type="binding site" evidence="5">
    <location>
        <position position="274"/>
    </location>
    <ligand>
        <name>isopentenyl diphosphate</name>
        <dbReference type="ChEBI" id="CHEBI:128769"/>
    </ligand>
</feature>
<dbReference type="CDD" id="cd13944">
    <property type="entry name" value="lytB_ispH"/>
    <property type="match status" value="1"/>
</dbReference>
<feature type="binding site" evidence="5">
    <location>
        <position position="133"/>
    </location>
    <ligand>
        <name>dimethylallyl diphosphate</name>
        <dbReference type="ChEBI" id="CHEBI:57623"/>
    </ligand>
</feature>
<comment type="function">
    <text evidence="5">Catalyzes the conversion of 1-hydroxy-2-methyl-2-(E)-butenyl 4-diphosphate (HMBPP) into a mixture of isopentenyl diphosphate (IPP) and dimethylallyl diphosphate (DMAPP). Acts in the terminal step of the DOXP/MEP pathway for isoprenoid precursor biosynthesis.</text>
</comment>
<keyword evidence="4 5" id="KW-0411">Iron-sulfur</keyword>
<dbReference type="RefSeq" id="WP_022063060.1">
    <property type="nucleotide sequence ID" value="NZ_JRGF01000001.1"/>
</dbReference>
<feature type="binding site" evidence="5">
    <location>
        <position position="79"/>
    </location>
    <ligand>
        <name>isopentenyl diphosphate</name>
        <dbReference type="ChEBI" id="CHEBI:128769"/>
    </ligand>
</feature>
<feature type="binding site" evidence="5">
    <location>
        <position position="230"/>
    </location>
    <ligand>
        <name>(2E)-4-hydroxy-3-methylbut-2-enyl diphosphate</name>
        <dbReference type="ChEBI" id="CHEBI:128753"/>
    </ligand>
</feature>
<feature type="binding site" evidence="5">
    <location>
        <position position="230"/>
    </location>
    <ligand>
        <name>dimethylallyl diphosphate</name>
        <dbReference type="ChEBI" id="CHEBI:57623"/>
    </ligand>
</feature>
<feature type="binding site" evidence="5">
    <location>
        <position position="45"/>
    </location>
    <ligand>
        <name>dimethylallyl diphosphate</name>
        <dbReference type="ChEBI" id="CHEBI:57623"/>
    </ligand>
</feature>
<comment type="catalytic activity">
    <reaction evidence="5">
        <text>dimethylallyl diphosphate + 2 oxidized [2Fe-2S]-[ferredoxin] + H2O = (2E)-4-hydroxy-3-methylbut-2-enyl diphosphate + 2 reduced [2Fe-2S]-[ferredoxin] + 2 H(+)</text>
        <dbReference type="Rhea" id="RHEA:24825"/>
        <dbReference type="Rhea" id="RHEA-COMP:10000"/>
        <dbReference type="Rhea" id="RHEA-COMP:10001"/>
        <dbReference type="ChEBI" id="CHEBI:15377"/>
        <dbReference type="ChEBI" id="CHEBI:15378"/>
        <dbReference type="ChEBI" id="CHEBI:33737"/>
        <dbReference type="ChEBI" id="CHEBI:33738"/>
        <dbReference type="ChEBI" id="CHEBI:57623"/>
        <dbReference type="ChEBI" id="CHEBI:128753"/>
        <dbReference type="EC" id="1.17.7.4"/>
    </reaction>
</comment>
<evidence type="ECO:0000256" key="5">
    <source>
        <dbReference type="HAMAP-Rule" id="MF_00191"/>
    </source>
</evidence>
<evidence type="ECO:0000256" key="2">
    <source>
        <dbReference type="ARBA" id="ARBA00022723"/>
    </source>
</evidence>
<dbReference type="PANTHER" id="PTHR30426:SF0">
    <property type="entry name" value="4-HYDROXY-3-METHYLBUT-2-ENYL DIPHOSPHATE REDUCTASE"/>
    <property type="match status" value="1"/>
</dbReference>
<comment type="cofactor">
    <cofactor evidence="5">
        <name>[4Fe-4S] cluster</name>
        <dbReference type="ChEBI" id="CHEBI:49883"/>
    </cofactor>
    <text evidence="5">Binds 1 [4Fe-4S] cluster per subunit.</text>
</comment>
<dbReference type="PANTHER" id="PTHR30426">
    <property type="entry name" value="4-HYDROXY-3-METHYLBUT-2-ENYL DIPHOSPHATE REDUCTASE"/>
    <property type="match status" value="1"/>
</dbReference>
<sequence>MAEGKVHIEIDGGSGFCFGVVNAISQAERSLAGGGGVACLGDIVHNRLEVQRLEAMGLRTVRHEELEGLAGGRVLIRAHGEPPSTYEKAARLGIEVIDATCPVVAGLQRTVAAAYAEMQACGGQVVILGKRGHAEVVGLAGHADGRAVIVEGPDDLDAVDFSRPVYFLAQTTQSLALFHRMADIIRERTRCPESVTIRDTICRQVSSREAKLREFAGRFDAVIFVSGQKSSNGKVLYGVCREANPNSYSIEDAGELQFRWLEGCRSVGICGATSTPGWLMRRVAERVGEMVGTPEE</sequence>
<keyword evidence="7" id="KW-1185">Reference proteome</keyword>
<name>A0ABR4YKY8_9BACT</name>
<feature type="binding site" evidence="5">
    <location>
        <position position="17"/>
    </location>
    <ligand>
        <name>[4Fe-4S] cluster</name>
        <dbReference type="ChEBI" id="CHEBI:49883"/>
    </ligand>
</feature>
<protein>
    <recommendedName>
        <fullName evidence="5">4-hydroxy-3-methylbut-2-enyl diphosphate reductase</fullName>
        <shortName evidence="5">HMBPP reductase</shortName>
        <ecNumber evidence="5">1.17.7.4</ecNumber>
    </recommendedName>
</protein>
<feature type="binding site" evidence="5">
    <location>
        <position position="202"/>
    </location>
    <ligand>
        <name>[4Fe-4S] cluster</name>
        <dbReference type="ChEBI" id="CHEBI:49883"/>
    </ligand>
</feature>
<dbReference type="InterPro" id="IPR003451">
    <property type="entry name" value="LytB/IspH"/>
</dbReference>
<feature type="binding site" evidence="5">
    <location>
        <position position="232"/>
    </location>
    <ligand>
        <name>dimethylallyl diphosphate</name>
        <dbReference type="ChEBI" id="CHEBI:57623"/>
    </ligand>
</feature>
<dbReference type="EC" id="1.17.7.4" evidence="5"/>
<evidence type="ECO:0000313" key="7">
    <source>
        <dbReference type="Proteomes" id="UP000030889"/>
    </source>
</evidence>
<feature type="binding site" evidence="5">
    <location>
        <position position="230"/>
    </location>
    <ligand>
        <name>isopentenyl diphosphate</name>
        <dbReference type="ChEBI" id="CHEBI:128769"/>
    </ligand>
</feature>
<feature type="binding site" evidence="5">
    <location>
        <position position="133"/>
    </location>
    <ligand>
        <name>(2E)-4-hydroxy-3-methylbut-2-enyl diphosphate</name>
        <dbReference type="ChEBI" id="CHEBI:128753"/>
    </ligand>
</feature>
<keyword evidence="1 5" id="KW-0004">4Fe-4S</keyword>
<evidence type="ECO:0000256" key="4">
    <source>
        <dbReference type="ARBA" id="ARBA00023014"/>
    </source>
</evidence>
<keyword evidence="5" id="KW-0414">Isoprene biosynthesis</keyword>
<dbReference type="HAMAP" id="MF_00191">
    <property type="entry name" value="IspH"/>
    <property type="match status" value="1"/>
</dbReference>
<feature type="binding site" evidence="5">
    <location>
        <position position="133"/>
    </location>
    <ligand>
        <name>isopentenyl diphosphate</name>
        <dbReference type="ChEBI" id="CHEBI:128769"/>
    </ligand>
</feature>
<comment type="catalytic activity">
    <reaction evidence="5">
        <text>isopentenyl diphosphate + 2 oxidized [2Fe-2S]-[ferredoxin] + H2O = (2E)-4-hydroxy-3-methylbut-2-enyl diphosphate + 2 reduced [2Fe-2S]-[ferredoxin] + 2 H(+)</text>
        <dbReference type="Rhea" id="RHEA:24488"/>
        <dbReference type="Rhea" id="RHEA-COMP:10000"/>
        <dbReference type="Rhea" id="RHEA-COMP:10001"/>
        <dbReference type="ChEBI" id="CHEBI:15377"/>
        <dbReference type="ChEBI" id="CHEBI:15378"/>
        <dbReference type="ChEBI" id="CHEBI:33737"/>
        <dbReference type="ChEBI" id="CHEBI:33738"/>
        <dbReference type="ChEBI" id="CHEBI:128753"/>
        <dbReference type="ChEBI" id="CHEBI:128769"/>
        <dbReference type="EC" id="1.17.7.4"/>
    </reaction>
</comment>
<comment type="pathway">
    <text evidence="5">Isoprenoid biosynthesis; dimethylallyl diphosphate biosynthesis; dimethylallyl diphosphate from (2E)-4-hydroxy-3-methylbutenyl diphosphate: step 1/1.</text>
</comment>
<gene>
    <name evidence="5" type="primary">ispH</name>
    <name evidence="6" type="ORF">LG35_00100</name>
</gene>
<organism evidence="6 7">
    <name type="scientific">Alistipes inops</name>
    <dbReference type="NCBI Taxonomy" id="1501391"/>
    <lineage>
        <taxon>Bacteria</taxon>
        <taxon>Pseudomonadati</taxon>
        <taxon>Bacteroidota</taxon>
        <taxon>Bacteroidia</taxon>
        <taxon>Bacteroidales</taxon>
        <taxon>Rikenellaceae</taxon>
        <taxon>Alistipes</taxon>
    </lineage>
</organism>
<dbReference type="NCBIfam" id="TIGR00216">
    <property type="entry name" value="ispH_lytB"/>
    <property type="match status" value="1"/>
</dbReference>
<feature type="binding site" evidence="5">
    <location>
        <position position="274"/>
    </location>
    <ligand>
        <name>dimethylallyl diphosphate</name>
        <dbReference type="ChEBI" id="CHEBI:57623"/>
    </ligand>
</feature>
<feature type="binding site" evidence="5">
    <location>
        <position position="231"/>
    </location>
    <ligand>
        <name>dimethylallyl diphosphate</name>
        <dbReference type="ChEBI" id="CHEBI:57623"/>
    </ligand>
</feature>
<dbReference type="Pfam" id="PF02401">
    <property type="entry name" value="LYTB"/>
    <property type="match status" value="1"/>
</dbReference>
<proteinExistence type="inferred from homology"/>
<feature type="binding site" evidence="5">
    <location>
        <position position="45"/>
    </location>
    <ligand>
        <name>isopentenyl diphosphate</name>
        <dbReference type="ChEBI" id="CHEBI:128769"/>
    </ligand>
</feature>
<evidence type="ECO:0000256" key="1">
    <source>
        <dbReference type="ARBA" id="ARBA00022485"/>
    </source>
</evidence>
<keyword evidence="2 5" id="KW-0479">Metal-binding</keyword>
<comment type="pathway">
    <text evidence="5">Isoprenoid biosynthesis; isopentenyl diphosphate biosynthesis via DXP pathway; isopentenyl diphosphate from 1-deoxy-D-xylulose 5-phosphate: step 6/6.</text>
</comment>
<feature type="binding site" evidence="5">
    <location>
        <position position="45"/>
    </location>
    <ligand>
        <name>(2E)-4-hydroxy-3-methylbut-2-enyl diphosphate</name>
        <dbReference type="ChEBI" id="CHEBI:128753"/>
    </ligand>
</feature>
<feature type="active site" description="Proton donor" evidence="5">
    <location>
        <position position="135"/>
    </location>
</feature>
<evidence type="ECO:0000256" key="3">
    <source>
        <dbReference type="ARBA" id="ARBA00023004"/>
    </source>
</evidence>
<dbReference type="Gene3D" id="3.40.50.11270">
    <property type="match status" value="1"/>
</dbReference>
<feature type="binding site" evidence="5">
    <location>
        <position position="231"/>
    </location>
    <ligand>
        <name>(2E)-4-hydroxy-3-methylbut-2-enyl diphosphate</name>
        <dbReference type="ChEBI" id="CHEBI:128753"/>
    </ligand>
</feature>
<dbReference type="Gene3D" id="3.40.1010.20">
    <property type="entry name" value="4-hydroxy-3-methylbut-2-enyl diphosphate reductase, catalytic domain"/>
    <property type="match status" value="2"/>
</dbReference>
<keyword evidence="3 5" id="KW-0408">Iron</keyword>
<reference evidence="6 7" key="1">
    <citation type="submission" date="2014-09" db="EMBL/GenBank/DDBJ databases">
        <title>Alistipes sp. 627, sp. nov., a novel member of the family Rikenellaceae isolated from human faeces.</title>
        <authorList>
            <person name="Shkoporov A.N."/>
            <person name="Chaplin A.V."/>
            <person name="Motuzova O.V."/>
            <person name="Kafarskaia L.I."/>
            <person name="Khokhlova E.V."/>
            <person name="Efimov B.A."/>
        </authorList>
    </citation>
    <scope>NUCLEOTIDE SEQUENCE [LARGE SCALE GENOMIC DNA]</scope>
    <source>
        <strain evidence="6 7">627</strain>
    </source>
</reference>
<feature type="binding site" evidence="5">
    <location>
        <position position="274"/>
    </location>
    <ligand>
        <name>(2E)-4-hydroxy-3-methylbut-2-enyl diphosphate</name>
        <dbReference type="ChEBI" id="CHEBI:128753"/>
    </ligand>
</feature>
<dbReference type="EMBL" id="JRGF01000001">
    <property type="protein sequence ID" value="KHE42920.1"/>
    <property type="molecule type" value="Genomic_DNA"/>
</dbReference>
<feature type="binding site" evidence="5">
    <location>
        <position position="231"/>
    </location>
    <ligand>
        <name>isopentenyl diphosphate</name>
        <dbReference type="ChEBI" id="CHEBI:128769"/>
    </ligand>
</feature>
<accession>A0ABR4YKY8</accession>
<feature type="binding site" evidence="5">
    <location>
        <position position="171"/>
    </location>
    <ligand>
        <name>(2E)-4-hydroxy-3-methylbut-2-enyl diphosphate</name>
        <dbReference type="ChEBI" id="CHEBI:128753"/>
    </ligand>
</feature>
<feature type="binding site" evidence="5">
    <location>
        <position position="101"/>
    </location>
    <ligand>
        <name>[4Fe-4S] cluster</name>
        <dbReference type="ChEBI" id="CHEBI:49883"/>
    </ligand>
</feature>
<comment type="similarity">
    <text evidence="5">Belongs to the IspH family.</text>
</comment>
<feature type="binding site" evidence="5">
    <location>
        <position position="232"/>
    </location>
    <ligand>
        <name>isopentenyl diphosphate</name>
        <dbReference type="ChEBI" id="CHEBI:128769"/>
    </ligand>
</feature>
<dbReference type="Proteomes" id="UP000030889">
    <property type="component" value="Unassembled WGS sequence"/>
</dbReference>
<feature type="binding site" evidence="5">
    <location>
        <position position="232"/>
    </location>
    <ligand>
        <name>(2E)-4-hydroxy-3-methylbut-2-enyl diphosphate</name>
        <dbReference type="ChEBI" id="CHEBI:128753"/>
    </ligand>
</feature>